<feature type="compositionally biased region" description="Polar residues" evidence="3">
    <location>
        <begin position="260"/>
        <end position="269"/>
    </location>
</feature>
<dbReference type="FunFam" id="2.20.25.20:FF:000001">
    <property type="entry name" value="Casein kinase II subunit beta"/>
    <property type="match status" value="1"/>
</dbReference>
<dbReference type="Gene3D" id="1.10.1820.10">
    <property type="entry name" value="protein kinase ck2 holoenzyme, chain C, domain 1"/>
    <property type="match status" value="1"/>
</dbReference>
<dbReference type="InterPro" id="IPR016149">
    <property type="entry name" value="Casein_kin_II_reg-sub_N"/>
</dbReference>
<evidence type="ECO:0000313" key="4">
    <source>
        <dbReference type="EMBL" id="CAD9704268.1"/>
    </source>
</evidence>
<dbReference type="GO" id="GO:0005956">
    <property type="term" value="C:protein kinase CK2 complex"/>
    <property type="evidence" value="ECO:0007669"/>
    <property type="project" value="UniProtKB-UniRule"/>
</dbReference>
<dbReference type="PANTHER" id="PTHR11740">
    <property type="entry name" value="CASEIN KINASE II SUBUNIT BETA"/>
    <property type="match status" value="1"/>
</dbReference>
<dbReference type="PRINTS" id="PR00472">
    <property type="entry name" value="CASNKINASEII"/>
</dbReference>
<feature type="compositionally biased region" description="Basic residues" evidence="3">
    <location>
        <begin position="422"/>
        <end position="431"/>
    </location>
</feature>
<dbReference type="FunFam" id="1.10.1820.10:FF:000005">
    <property type="entry name" value="Casein kinase II subunit beta"/>
    <property type="match status" value="1"/>
</dbReference>
<sequence>MAEEAQPVYSSGGGSLASSSSHSSEGGSWVAWFCSIQGHEFFCEVPSEWIEDGFNLYGLRQEVGQLYDRALDLILDRRRTPESASTTSSPIAEQDLMLASFVLYGLIHARYIVCSAGLEAMLRKYTMAEFGWCPRYFCQRQPVVPLGLSDRLRQEVVKIYCPRCRQVYDPPVMPGQAAVDGAYFGTTFPHLLFMTYEVLLPEPTESNLVFVPRIFGFRVHRSSPLVAQAEQPSHRGSASIATPPASRQPPVPPAEERSEAYQTQAQPPGSATRPPAWTDHGRRLRPDAAATAAATAAAAVAADTHREVADDRGYLASSGTVQAAKEVGVSTGKGNGDNDPNYEATATGALRGLETSLAAPTTQGQGPAHGAENNGRHSESPAAGSSGGGGAEGSMEDRPVHEDSGATGDAPSATDVPLAPPAKRRKANGPE</sequence>
<dbReference type="EMBL" id="HBHJ01024993">
    <property type="protein sequence ID" value="CAD9704268.1"/>
    <property type="molecule type" value="Transcribed_RNA"/>
</dbReference>
<accession>A0A7S2WRS1</accession>
<comment type="similarity">
    <text evidence="1 2">Belongs to the casein kinase 2 subunit beta family.</text>
</comment>
<dbReference type="PANTHER" id="PTHR11740:SF0">
    <property type="entry name" value="CASEIN KINASE II SUBUNIT BETA"/>
    <property type="match status" value="1"/>
</dbReference>
<dbReference type="SMART" id="SM01085">
    <property type="entry name" value="CK_II_beta"/>
    <property type="match status" value="1"/>
</dbReference>
<comment type="subunit">
    <text evidence="2">Tetramer of two alpha and two beta subunits.</text>
</comment>
<dbReference type="Gene3D" id="2.20.25.20">
    <property type="match status" value="1"/>
</dbReference>
<feature type="compositionally biased region" description="Polar residues" evidence="3">
    <location>
        <begin position="230"/>
        <end position="240"/>
    </location>
</feature>
<evidence type="ECO:0000256" key="1">
    <source>
        <dbReference type="ARBA" id="ARBA00006941"/>
    </source>
</evidence>
<feature type="compositionally biased region" description="Basic and acidic residues" evidence="3">
    <location>
        <begin position="395"/>
        <end position="404"/>
    </location>
</feature>
<dbReference type="InterPro" id="IPR035991">
    <property type="entry name" value="Casein_kinase_II_beta-like"/>
</dbReference>
<reference evidence="4" key="1">
    <citation type="submission" date="2021-01" db="EMBL/GenBank/DDBJ databases">
        <authorList>
            <person name="Corre E."/>
            <person name="Pelletier E."/>
            <person name="Niang G."/>
            <person name="Scheremetjew M."/>
            <person name="Finn R."/>
            <person name="Kale V."/>
            <person name="Holt S."/>
            <person name="Cochrane G."/>
            <person name="Meng A."/>
            <person name="Brown T."/>
            <person name="Cohen L."/>
        </authorList>
    </citation>
    <scope>NUCLEOTIDE SEQUENCE</scope>
    <source>
        <strain evidence="4">CCMP1243</strain>
    </source>
</reference>
<gene>
    <name evidence="4" type="ORF">RMAR1173_LOCUS16463</name>
</gene>
<dbReference type="SUPFAM" id="SSF57798">
    <property type="entry name" value="Casein kinase II beta subunit"/>
    <property type="match status" value="1"/>
</dbReference>
<dbReference type="InterPro" id="IPR000704">
    <property type="entry name" value="Casein_kinase_II_reg-sub"/>
</dbReference>
<feature type="region of interest" description="Disordered" evidence="3">
    <location>
        <begin position="226"/>
        <end position="289"/>
    </location>
</feature>
<feature type="region of interest" description="Disordered" evidence="3">
    <location>
        <begin position="359"/>
        <end position="431"/>
    </location>
</feature>
<proteinExistence type="inferred from homology"/>
<dbReference type="Pfam" id="PF01214">
    <property type="entry name" value="CK_II_beta"/>
    <property type="match status" value="1"/>
</dbReference>
<organism evidence="4">
    <name type="scientific">Rhizochromulina marina</name>
    <dbReference type="NCBI Taxonomy" id="1034831"/>
    <lineage>
        <taxon>Eukaryota</taxon>
        <taxon>Sar</taxon>
        <taxon>Stramenopiles</taxon>
        <taxon>Ochrophyta</taxon>
        <taxon>Dictyochophyceae</taxon>
        <taxon>Rhizochromulinales</taxon>
        <taxon>Rhizochromulina</taxon>
    </lineage>
</organism>
<evidence type="ECO:0000256" key="3">
    <source>
        <dbReference type="SAM" id="MobiDB-lite"/>
    </source>
</evidence>
<name>A0A7S2WRS1_9STRA</name>
<evidence type="ECO:0000256" key="2">
    <source>
        <dbReference type="RuleBase" id="RU361268"/>
    </source>
</evidence>
<dbReference type="GO" id="GO:0019887">
    <property type="term" value="F:protein kinase regulator activity"/>
    <property type="evidence" value="ECO:0007669"/>
    <property type="project" value="InterPro"/>
</dbReference>
<dbReference type="AlphaFoldDB" id="A0A7S2WRS1"/>
<dbReference type="GO" id="GO:0005737">
    <property type="term" value="C:cytoplasm"/>
    <property type="evidence" value="ECO:0007669"/>
    <property type="project" value="TreeGrafter"/>
</dbReference>
<protein>
    <recommendedName>
        <fullName evidence="2">Casein kinase II subunit beta</fullName>
        <shortName evidence="2">CK II beta</shortName>
    </recommendedName>
</protein>